<organism evidence="2">
    <name type="scientific">Ditylum brightwellii</name>
    <dbReference type="NCBI Taxonomy" id="49249"/>
    <lineage>
        <taxon>Eukaryota</taxon>
        <taxon>Sar</taxon>
        <taxon>Stramenopiles</taxon>
        <taxon>Ochrophyta</taxon>
        <taxon>Bacillariophyta</taxon>
        <taxon>Mediophyceae</taxon>
        <taxon>Lithodesmiophycidae</taxon>
        <taxon>Lithodesmiales</taxon>
        <taxon>Lithodesmiaceae</taxon>
        <taxon>Ditylum</taxon>
    </lineage>
</organism>
<sequence>MNNINGVVATTKFRSLLLSFLFVNFILQATTIKGFAVLPTTATATTKAIKTSSRTRVAFLAFTEDRKKRKMQASSTDESQAIESLVKEAEEMASRAKAGAPLLDSELDGIIKSLQNLAPAKGEGGEEEINWDNLRALLSEAAHLPHKDWDKTGQSAESLRSILLGDSESLTETFRKIFGRVISEGNWDGAASHASEHNQDNKPWAVLVTGVNGIRKTTSIYQPWFDELLAEALVTPPAAAGKKDTPNQKLPVGSNSFFRQLDHMIATLTNEEFKRLYTLTQQSLPPSDGAIKPDADTVKRYSDLKAAIFTRYRTLSEILGVLLVREARRGKLNTMAETSGRDIAMFHYIDKFFPVESYNKLALHFTINDLSCAEQSVDSRMVGEISDGIDAKESGDTMNIVLANAGGPYGSEVLHGVQADSDRVWDELVMKGGKDDVGGDWYKATIAIDAHPTKKWTATPIRPDGSRGKTFTFENKK</sequence>
<protein>
    <submittedName>
        <fullName evidence="2">Uncharacterized protein</fullName>
    </submittedName>
</protein>
<gene>
    <name evidence="2" type="ORF">DBRI00130_LOCUS2493</name>
</gene>
<proteinExistence type="predicted"/>
<dbReference type="EMBL" id="HBNS01003081">
    <property type="protein sequence ID" value="CAE4582956.1"/>
    <property type="molecule type" value="Transcribed_RNA"/>
</dbReference>
<reference evidence="2" key="1">
    <citation type="submission" date="2021-01" db="EMBL/GenBank/DDBJ databases">
        <authorList>
            <person name="Corre E."/>
            <person name="Pelletier E."/>
            <person name="Niang G."/>
            <person name="Scheremetjew M."/>
            <person name="Finn R."/>
            <person name="Kale V."/>
            <person name="Holt S."/>
            <person name="Cochrane G."/>
            <person name="Meng A."/>
            <person name="Brown T."/>
            <person name="Cohen L."/>
        </authorList>
    </citation>
    <scope>NUCLEOTIDE SEQUENCE</scope>
    <source>
        <strain evidence="2">GSO104</strain>
    </source>
</reference>
<feature type="region of interest" description="Disordered" evidence="1">
    <location>
        <begin position="457"/>
        <end position="477"/>
    </location>
</feature>
<accession>A0A7S4V8I6</accession>
<name>A0A7S4V8I6_9STRA</name>
<evidence type="ECO:0000313" key="2">
    <source>
        <dbReference type="EMBL" id="CAE4582956.1"/>
    </source>
</evidence>
<evidence type="ECO:0000256" key="1">
    <source>
        <dbReference type="SAM" id="MobiDB-lite"/>
    </source>
</evidence>
<dbReference type="AlphaFoldDB" id="A0A7S4V8I6"/>